<feature type="compositionally biased region" description="Low complexity" evidence="1">
    <location>
        <begin position="243"/>
        <end position="252"/>
    </location>
</feature>
<dbReference type="SUPFAM" id="SSF53187">
    <property type="entry name" value="Zn-dependent exopeptidases"/>
    <property type="match status" value="1"/>
</dbReference>
<keyword evidence="3" id="KW-1185">Reference proteome</keyword>
<reference evidence="2 3" key="1">
    <citation type="submission" date="2023-07" db="EMBL/GenBank/DDBJ databases">
        <title>Novel species of Thermanaerothrix with wide hydrolytic capabilities.</title>
        <authorList>
            <person name="Zayulina K.S."/>
            <person name="Podosokorskaya O.A."/>
            <person name="Elcheninov A.G."/>
        </authorList>
    </citation>
    <scope>NUCLEOTIDE SEQUENCE [LARGE SCALE GENOMIC DNA]</scope>
    <source>
        <strain evidence="2 3">4228-RoL</strain>
    </source>
</reference>
<evidence type="ECO:0000313" key="3">
    <source>
        <dbReference type="Proteomes" id="UP001254165"/>
    </source>
</evidence>
<evidence type="ECO:0000313" key="2">
    <source>
        <dbReference type="EMBL" id="MDT8898452.1"/>
    </source>
</evidence>
<accession>A0ABU3NNQ6</accession>
<dbReference type="EMBL" id="JAUHMF010000002">
    <property type="protein sequence ID" value="MDT8898452.1"/>
    <property type="molecule type" value="Genomic_DNA"/>
</dbReference>
<name>A0ABU3NNQ6_9CHLR</name>
<dbReference type="Gene3D" id="3.40.630.40">
    <property type="entry name" value="Zn-dependent exopeptidases"/>
    <property type="match status" value="1"/>
</dbReference>
<organism evidence="2 3">
    <name type="scientific">Thermanaerothrix solaris</name>
    <dbReference type="NCBI Taxonomy" id="3058434"/>
    <lineage>
        <taxon>Bacteria</taxon>
        <taxon>Bacillati</taxon>
        <taxon>Chloroflexota</taxon>
        <taxon>Anaerolineae</taxon>
        <taxon>Anaerolineales</taxon>
        <taxon>Anaerolineaceae</taxon>
        <taxon>Thermanaerothrix</taxon>
    </lineage>
</organism>
<evidence type="ECO:0008006" key="4">
    <source>
        <dbReference type="Google" id="ProtNLM"/>
    </source>
</evidence>
<proteinExistence type="predicted"/>
<feature type="region of interest" description="Disordered" evidence="1">
    <location>
        <begin position="241"/>
        <end position="263"/>
    </location>
</feature>
<dbReference type="Proteomes" id="UP001254165">
    <property type="component" value="Unassembled WGS sequence"/>
</dbReference>
<sequence length="263" mass="29761">MDAWLERLVALESDVAYKTPPAPGERYFRYQPGRLPILLSAPHGAAHMREGRLKDEEDYTAALARLVAELSGAHALFTYRLADPDPGFYPETPYKRALRQIVRRYQIRFIVDLHGCAAYRDFGLALGTLHGQSCPAERGRILSLLHQFGFRPNGPWLSVVDVDRTFTANGRQGQETITRFAWQRLGVAAAQFELHPHLRVVRRLGEASEREPYQAQPAQIMRTVAFFLALVTQLAEGYHENATPAETWTPTPESEEDGPRHED</sequence>
<gene>
    <name evidence="2" type="ORF">QYE77_09245</name>
</gene>
<comment type="caution">
    <text evidence="2">The sequence shown here is derived from an EMBL/GenBank/DDBJ whole genome shotgun (WGS) entry which is preliminary data.</text>
</comment>
<evidence type="ECO:0000256" key="1">
    <source>
        <dbReference type="SAM" id="MobiDB-lite"/>
    </source>
</evidence>
<protein>
    <recommendedName>
        <fullName evidence="4">N-formylglutamate amidohydrolase</fullName>
    </recommendedName>
</protein>
<dbReference type="RefSeq" id="WP_315625111.1">
    <property type="nucleotide sequence ID" value="NZ_JAUHMF010000002.1"/>
</dbReference>